<dbReference type="AlphaFoldDB" id="A0AAN9MW07"/>
<name>A0AAN9MW07_CANGL</name>
<organism evidence="1 2">
    <name type="scientific">Canavalia gladiata</name>
    <name type="common">Sword bean</name>
    <name type="synonym">Dolichos gladiatus</name>
    <dbReference type="NCBI Taxonomy" id="3824"/>
    <lineage>
        <taxon>Eukaryota</taxon>
        <taxon>Viridiplantae</taxon>
        <taxon>Streptophyta</taxon>
        <taxon>Embryophyta</taxon>
        <taxon>Tracheophyta</taxon>
        <taxon>Spermatophyta</taxon>
        <taxon>Magnoliopsida</taxon>
        <taxon>eudicotyledons</taxon>
        <taxon>Gunneridae</taxon>
        <taxon>Pentapetalae</taxon>
        <taxon>rosids</taxon>
        <taxon>fabids</taxon>
        <taxon>Fabales</taxon>
        <taxon>Fabaceae</taxon>
        <taxon>Papilionoideae</taxon>
        <taxon>50 kb inversion clade</taxon>
        <taxon>NPAAA clade</taxon>
        <taxon>indigoferoid/millettioid clade</taxon>
        <taxon>Phaseoleae</taxon>
        <taxon>Canavalia</taxon>
    </lineage>
</organism>
<reference evidence="1 2" key="1">
    <citation type="submission" date="2024-01" db="EMBL/GenBank/DDBJ databases">
        <title>The genomes of 5 underutilized Papilionoideae crops provide insights into root nodulation and disease resistanc.</title>
        <authorList>
            <person name="Jiang F."/>
        </authorList>
    </citation>
    <scope>NUCLEOTIDE SEQUENCE [LARGE SCALE GENOMIC DNA]</scope>
    <source>
        <strain evidence="1">LVBAO_FW01</strain>
        <tissue evidence="1">Leaves</tissue>
    </source>
</reference>
<evidence type="ECO:0000313" key="2">
    <source>
        <dbReference type="Proteomes" id="UP001367508"/>
    </source>
</evidence>
<protein>
    <submittedName>
        <fullName evidence="1">Uncharacterized protein</fullName>
    </submittedName>
</protein>
<evidence type="ECO:0000313" key="1">
    <source>
        <dbReference type="EMBL" id="KAK7362050.1"/>
    </source>
</evidence>
<dbReference type="Proteomes" id="UP001367508">
    <property type="component" value="Unassembled WGS sequence"/>
</dbReference>
<proteinExistence type="predicted"/>
<sequence>MEELHLHLHDSVEDRFGVNEDFAHQFLSPPTLPRFPKGPHPRSIFSIVPKLYPRPIQNPQSPKWMKPSE</sequence>
<accession>A0AAN9MW07</accession>
<gene>
    <name evidence="1" type="ORF">VNO77_04150</name>
</gene>
<comment type="caution">
    <text evidence="1">The sequence shown here is derived from an EMBL/GenBank/DDBJ whole genome shotgun (WGS) entry which is preliminary data.</text>
</comment>
<keyword evidence="2" id="KW-1185">Reference proteome</keyword>
<dbReference type="EMBL" id="JAYMYQ010000001">
    <property type="protein sequence ID" value="KAK7362050.1"/>
    <property type="molecule type" value="Genomic_DNA"/>
</dbReference>